<name>A0A0D6EMC7_SPOSA</name>
<dbReference type="OrthoDB" id="2525947at2759"/>
<keyword evidence="1" id="KW-1133">Transmembrane helix</keyword>
<proteinExistence type="predicted"/>
<sequence length="716" mass="77823">MAWSRGSAYSLLPNSPSFASSADFAPRSNHGPMSRQRWTRLYLMLSALALVVLSSVALVPHEHLPEQVQQAIGQGWEAYESAKQGVAPSWRWTDTGADDAEVEMPEDEAEPGLWDGAVETAVEGGDLDHAVLLPVETGSADEAISTSDGAVSLTVAEPTTVHEEVVCSDEVRSMLGEASFWTVAGAFPLLPPPILHWRLTSSRCSTSPLNYEIRPRNRLPSDLPAACLSQTVFSARLISSGDSLESVETQTVIALPSPTVATDFSSYGLRVPSDLAVPIGTYEAEIQLEFGFFPGVQEGAVCGEIKKTCRPLEVSQAEGDQLKYLGHKVEVVDGRLIEVGVDNLATNKLPLCTDFSSFSGYWSSLTYHPTSPVPCDLFDPSFPIPFVPTPTPASDSTPPPTKTPLWIHFIGDSNMRNMYSHLVSSFGNGQKINAPKLTDSPTHNGTVATYASRWRGGEIPTEGDGVPDVILTWSWWYQMSPVTNAGAMSGGKEAAWTATIEGNRDDLLHLANATLESYLAYSHISFVTASSPALSKIAKTLRPHRTFLSLGSHSERLSLAGVASSLDVLLSPVSGLSPAKRDAANLRFFTTTFVNPSYIPLARFPHQDLLRNNALIAAKNAYAASRPELGGEGRVIDIEKMTRGIASEAKWMKEGNNGKGPDAVHFRAAVYDEWVRVVWTELMVGLQVPASVDGVEETRKRWKRRIDWQEAEEDDD</sequence>
<evidence type="ECO:0000313" key="3">
    <source>
        <dbReference type="Proteomes" id="UP000243876"/>
    </source>
</evidence>
<keyword evidence="1" id="KW-0472">Membrane</keyword>
<dbReference type="Proteomes" id="UP000243876">
    <property type="component" value="Unassembled WGS sequence"/>
</dbReference>
<gene>
    <name evidence="2" type="primary">SPOSA6832_02785</name>
</gene>
<evidence type="ECO:0000313" key="2">
    <source>
        <dbReference type="EMBL" id="CEQ41096.1"/>
    </source>
</evidence>
<organism evidence="2 3">
    <name type="scientific">Sporidiobolus salmonicolor</name>
    <name type="common">Yeast-like fungus</name>
    <name type="synonym">Sporobolomyces salmonicolor</name>
    <dbReference type="NCBI Taxonomy" id="5005"/>
    <lineage>
        <taxon>Eukaryota</taxon>
        <taxon>Fungi</taxon>
        <taxon>Dikarya</taxon>
        <taxon>Basidiomycota</taxon>
        <taxon>Pucciniomycotina</taxon>
        <taxon>Microbotryomycetes</taxon>
        <taxon>Sporidiobolales</taxon>
        <taxon>Sporidiobolaceae</taxon>
        <taxon>Sporobolomyces</taxon>
    </lineage>
</organism>
<reference evidence="3" key="1">
    <citation type="submission" date="2015-02" db="EMBL/GenBank/DDBJ databases">
        <authorList>
            <person name="Gon?alves P."/>
        </authorList>
    </citation>
    <scope>NUCLEOTIDE SEQUENCE [LARGE SCALE GENOMIC DNA]</scope>
</reference>
<accession>A0A0D6EMC7</accession>
<feature type="transmembrane region" description="Helical" evidence="1">
    <location>
        <begin position="41"/>
        <end position="59"/>
    </location>
</feature>
<evidence type="ECO:0000256" key="1">
    <source>
        <dbReference type="SAM" id="Phobius"/>
    </source>
</evidence>
<dbReference type="AlphaFoldDB" id="A0A0D6EMC7"/>
<keyword evidence="1" id="KW-0812">Transmembrane</keyword>
<protein>
    <submittedName>
        <fullName evidence="2">SPOSA6832_02785-mRNA-1:cds</fullName>
    </submittedName>
</protein>
<keyword evidence="3" id="KW-1185">Reference proteome</keyword>
<dbReference type="EMBL" id="CENE01000011">
    <property type="protein sequence ID" value="CEQ41096.1"/>
    <property type="molecule type" value="Genomic_DNA"/>
</dbReference>